<dbReference type="Proteomes" id="UP000765509">
    <property type="component" value="Unassembled WGS sequence"/>
</dbReference>
<sequence length="503" mass="51212">MSLFGQTSNSGGLFGSNNSGGGLFGAANSSPSAASTTPGGGLFGNTKPLTSNVPPAATGGLFGSATNSNTPASGGLFGGATASAASNTTNSGGLFGTSTNSSTSAAGTSGGLFGASKPLTGGGLFGASTSAPSVGLFGTPTTTSTTSGGLFSTPAATSASMAFGAPAATSTGGGLFSAPTTTSTPQVGASLFTPGSTNSAPTSTGLFGNLNSSASNQATSNSLFGSQNQNPSPFLFGGSTQPVGGTGNLFGSSQNAGNTSNSLFGTKPANVPAATGSSVSQLNSLFNRATRFNDLADDAKKQLEMLDAMIQTQCRHSDALKAMQLGTEISEGTSLLRQVTSEMHTTSASVITASNLLDSVRQNIDGDVADLIKLASIVDVYRAQRTAGGTHNTGEVLPNPINFQYEYFSQKAIEMEERVKTYRQTIDFVELQLKGLFDRPSPASIVPALKAQYHTFMILADKVAQLDTEIRAVKDEYREIWRHQTGSVRDPFSEVDRAFGLCN</sequence>
<comment type="subcellular location">
    <subcellularLocation>
        <location evidence="1">Nucleus</location>
        <location evidence="1">Nuclear pore complex</location>
    </subcellularLocation>
</comment>
<dbReference type="OrthoDB" id="2538017at2759"/>
<dbReference type="GO" id="GO:0051028">
    <property type="term" value="P:mRNA transport"/>
    <property type="evidence" value="ECO:0007669"/>
    <property type="project" value="UniProtKB-KW"/>
</dbReference>
<evidence type="ECO:0000256" key="2">
    <source>
        <dbReference type="ARBA" id="ARBA00022448"/>
    </source>
</evidence>
<dbReference type="GO" id="GO:0005643">
    <property type="term" value="C:nuclear pore"/>
    <property type="evidence" value="ECO:0007669"/>
    <property type="project" value="UniProtKB-SubCell"/>
</dbReference>
<evidence type="ECO:0000256" key="5">
    <source>
        <dbReference type="ARBA" id="ARBA00023010"/>
    </source>
</evidence>
<evidence type="ECO:0000313" key="9">
    <source>
        <dbReference type="EMBL" id="MBW0522858.1"/>
    </source>
</evidence>
<evidence type="ECO:0000256" key="1">
    <source>
        <dbReference type="ARBA" id="ARBA00004567"/>
    </source>
</evidence>
<feature type="compositionally biased region" description="Low complexity" evidence="8">
    <location>
        <begin position="28"/>
        <end position="37"/>
    </location>
</feature>
<dbReference type="GO" id="GO:0015031">
    <property type="term" value="P:protein transport"/>
    <property type="evidence" value="ECO:0007669"/>
    <property type="project" value="UniProtKB-KW"/>
</dbReference>
<organism evidence="9 10">
    <name type="scientific">Austropuccinia psidii MF-1</name>
    <dbReference type="NCBI Taxonomy" id="1389203"/>
    <lineage>
        <taxon>Eukaryota</taxon>
        <taxon>Fungi</taxon>
        <taxon>Dikarya</taxon>
        <taxon>Basidiomycota</taxon>
        <taxon>Pucciniomycotina</taxon>
        <taxon>Pucciniomycetes</taxon>
        <taxon>Pucciniales</taxon>
        <taxon>Sphaerophragmiaceae</taxon>
        <taxon>Austropuccinia</taxon>
    </lineage>
</organism>
<evidence type="ECO:0000313" key="10">
    <source>
        <dbReference type="Proteomes" id="UP000765509"/>
    </source>
</evidence>
<dbReference type="PANTHER" id="PTHR13437:SF2">
    <property type="entry name" value="NUCLEOPORIN P58_P45"/>
    <property type="match status" value="1"/>
</dbReference>
<comment type="caution">
    <text evidence="9">The sequence shown here is derived from an EMBL/GenBank/DDBJ whole genome shotgun (WGS) entry which is preliminary data.</text>
</comment>
<dbReference type="EMBL" id="AVOT02029872">
    <property type="protein sequence ID" value="MBW0522858.1"/>
    <property type="molecule type" value="Genomic_DNA"/>
</dbReference>
<evidence type="ECO:0000256" key="7">
    <source>
        <dbReference type="ARBA" id="ARBA00023242"/>
    </source>
</evidence>
<dbReference type="Gene3D" id="6.10.140.1350">
    <property type="match status" value="1"/>
</dbReference>
<reference evidence="9" key="1">
    <citation type="submission" date="2021-03" db="EMBL/GenBank/DDBJ databases">
        <title>Draft genome sequence of rust myrtle Austropuccinia psidii MF-1, a brazilian biotype.</title>
        <authorList>
            <person name="Quecine M.C."/>
            <person name="Pachon D.M.R."/>
            <person name="Bonatelli M.L."/>
            <person name="Correr F.H."/>
            <person name="Franceschini L.M."/>
            <person name="Leite T.F."/>
            <person name="Margarido G.R.A."/>
            <person name="Almeida C.A."/>
            <person name="Ferrarezi J.A."/>
            <person name="Labate C.A."/>
        </authorList>
    </citation>
    <scope>NUCLEOTIDE SEQUENCE</scope>
    <source>
        <strain evidence="9">MF-1</strain>
    </source>
</reference>
<keyword evidence="4" id="KW-0653">Protein transport</keyword>
<evidence type="ECO:0000256" key="4">
    <source>
        <dbReference type="ARBA" id="ARBA00022927"/>
    </source>
</evidence>
<name>A0A9Q3EJX3_9BASI</name>
<keyword evidence="5" id="KW-0811">Translocation</keyword>
<protein>
    <submittedName>
        <fullName evidence="9">Uncharacterized protein</fullName>
    </submittedName>
</protein>
<keyword evidence="7" id="KW-0539">Nucleus</keyword>
<dbReference type="Pfam" id="PF13634">
    <property type="entry name" value="Nucleoporin_FG"/>
    <property type="match status" value="2"/>
</dbReference>
<dbReference type="InterPro" id="IPR024882">
    <property type="entry name" value="NUP58/p45/49"/>
</dbReference>
<dbReference type="GO" id="GO:0017056">
    <property type="term" value="F:structural constituent of nuclear pore"/>
    <property type="evidence" value="ECO:0007669"/>
    <property type="project" value="InterPro"/>
</dbReference>
<gene>
    <name evidence="9" type="ORF">O181_062573</name>
</gene>
<accession>A0A9Q3EJX3</accession>
<keyword evidence="6" id="KW-0906">Nuclear pore complex</keyword>
<dbReference type="PANTHER" id="PTHR13437">
    <property type="entry name" value="NUCLEOPORIN P58/P45 NUCLEOPORIN-LIKE PROTEIN 1"/>
    <property type="match status" value="1"/>
</dbReference>
<feature type="region of interest" description="Disordered" evidence="8">
    <location>
        <begin position="28"/>
        <end position="55"/>
    </location>
</feature>
<dbReference type="AlphaFoldDB" id="A0A9Q3EJX3"/>
<dbReference type="InterPro" id="IPR025574">
    <property type="entry name" value="Nucleoporin_FG_rpt"/>
</dbReference>
<evidence type="ECO:0000256" key="8">
    <source>
        <dbReference type="SAM" id="MobiDB-lite"/>
    </source>
</evidence>
<proteinExistence type="predicted"/>
<keyword evidence="2" id="KW-0813">Transport</keyword>
<keyword evidence="3" id="KW-0509">mRNA transport</keyword>
<keyword evidence="10" id="KW-1185">Reference proteome</keyword>
<evidence type="ECO:0000256" key="3">
    <source>
        <dbReference type="ARBA" id="ARBA00022816"/>
    </source>
</evidence>
<dbReference type="GO" id="GO:0008139">
    <property type="term" value="F:nuclear localization sequence binding"/>
    <property type="evidence" value="ECO:0007669"/>
    <property type="project" value="InterPro"/>
</dbReference>
<evidence type="ECO:0000256" key="6">
    <source>
        <dbReference type="ARBA" id="ARBA00023132"/>
    </source>
</evidence>